<evidence type="ECO:0000256" key="2">
    <source>
        <dbReference type="ARBA" id="ARBA00023002"/>
    </source>
</evidence>
<keyword evidence="2 3" id="KW-0560">Oxidoreductase</keyword>
<dbReference type="PANTHER" id="PTHR42760:SF40">
    <property type="entry name" value="3-OXOACYL-[ACYL-CARRIER-PROTEIN] REDUCTASE, CHLOROPLASTIC"/>
    <property type="match status" value="1"/>
</dbReference>
<dbReference type="InterPro" id="IPR036291">
    <property type="entry name" value="NAD(P)-bd_dom_sf"/>
</dbReference>
<dbReference type="NCBIfam" id="NF009466">
    <property type="entry name" value="PRK12826.1-2"/>
    <property type="match status" value="1"/>
</dbReference>
<dbReference type="RefSeq" id="WP_155615162.1">
    <property type="nucleotide sequence ID" value="NZ_WNZX01000014.1"/>
</dbReference>
<dbReference type="GO" id="GO:0047936">
    <property type="term" value="F:glucose 1-dehydrogenase [NAD(P)+] activity"/>
    <property type="evidence" value="ECO:0007669"/>
    <property type="project" value="UniProtKB-EC"/>
</dbReference>
<dbReference type="EC" id="1.1.1.47" evidence="3"/>
<gene>
    <name evidence="3" type="ORF">GNP93_17045</name>
</gene>
<reference evidence="3 4" key="1">
    <citation type="submission" date="2019-11" db="EMBL/GenBank/DDBJ databases">
        <title>Draft genome sequences of five Paenibacillus species of dairy origin.</title>
        <authorList>
            <person name="Olajide A.M."/>
            <person name="Chen S."/>
            <person name="Lapointe G."/>
        </authorList>
    </citation>
    <scope>NUCLEOTIDE SEQUENCE [LARGE SCALE GENOMIC DNA]</scope>
    <source>
        <strain evidence="3 4">2CS3</strain>
    </source>
</reference>
<dbReference type="PRINTS" id="PR00081">
    <property type="entry name" value="GDHRDH"/>
</dbReference>
<dbReference type="PROSITE" id="PS00061">
    <property type="entry name" value="ADH_SHORT"/>
    <property type="match status" value="1"/>
</dbReference>
<dbReference type="Gene3D" id="3.40.50.720">
    <property type="entry name" value="NAD(P)-binding Rossmann-like Domain"/>
    <property type="match status" value="1"/>
</dbReference>
<dbReference type="GO" id="GO:0008206">
    <property type="term" value="P:bile acid metabolic process"/>
    <property type="evidence" value="ECO:0007669"/>
    <property type="project" value="UniProtKB-ARBA"/>
</dbReference>
<dbReference type="InterPro" id="IPR002347">
    <property type="entry name" value="SDR_fam"/>
</dbReference>
<dbReference type="InterPro" id="IPR020904">
    <property type="entry name" value="Sc_DH/Rdtase_CS"/>
</dbReference>
<dbReference type="FunFam" id="3.40.50.720:FF:000084">
    <property type="entry name" value="Short-chain dehydrogenase reductase"/>
    <property type="match status" value="1"/>
</dbReference>
<comment type="caution">
    <text evidence="3">The sequence shown here is derived from an EMBL/GenBank/DDBJ whole genome shotgun (WGS) entry which is preliminary data.</text>
</comment>
<evidence type="ECO:0000256" key="1">
    <source>
        <dbReference type="ARBA" id="ARBA00006484"/>
    </source>
</evidence>
<name>A0A7X2ZDK1_9BACL</name>
<dbReference type="PANTHER" id="PTHR42760">
    <property type="entry name" value="SHORT-CHAIN DEHYDROGENASES/REDUCTASES FAMILY MEMBER"/>
    <property type="match status" value="1"/>
</dbReference>
<proteinExistence type="inferred from homology"/>
<sequence>MKLKGKVAIVTGGGQGIGRAFSMRLAQEGAKVIVADINKVNASHVEEEIKRGGLEAKAVFVDVSNEQSTLDMANETVETYGKIDILVNNAAIFSTIKMKKMEEITGEEWDAMMNVNLKGVFLCSKAVVPVMKKQNSGRIINISSAAVYLGRTDYIHYVASKAGVLGFSGSLAREVGEYNITVNSITPGPTYTEIPRETVNDDQKQRMLNMQSLKRLQVPDDLAGTVVFLSSDDSSFITGQVFNIDGGMNIRI</sequence>
<evidence type="ECO:0000313" key="4">
    <source>
        <dbReference type="Proteomes" id="UP000450917"/>
    </source>
</evidence>
<dbReference type="Pfam" id="PF13561">
    <property type="entry name" value="adh_short_C2"/>
    <property type="match status" value="1"/>
</dbReference>
<protein>
    <submittedName>
        <fullName evidence="3">Glucose 1-dehydrogenase</fullName>
        <ecNumber evidence="3">1.1.1.47</ecNumber>
    </submittedName>
</protein>
<dbReference type="NCBIfam" id="NF005559">
    <property type="entry name" value="PRK07231.1"/>
    <property type="match status" value="1"/>
</dbReference>
<organism evidence="3 4">
    <name type="scientific">Paenibacillus validus</name>
    <dbReference type="NCBI Taxonomy" id="44253"/>
    <lineage>
        <taxon>Bacteria</taxon>
        <taxon>Bacillati</taxon>
        <taxon>Bacillota</taxon>
        <taxon>Bacilli</taxon>
        <taxon>Bacillales</taxon>
        <taxon>Paenibacillaceae</taxon>
        <taxon>Paenibacillus</taxon>
    </lineage>
</organism>
<accession>A0A7X2ZDK1</accession>
<dbReference type="AlphaFoldDB" id="A0A7X2ZDK1"/>
<dbReference type="EMBL" id="WNZX01000014">
    <property type="protein sequence ID" value="MUG72380.1"/>
    <property type="molecule type" value="Genomic_DNA"/>
</dbReference>
<dbReference type="GO" id="GO:0030497">
    <property type="term" value="P:fatty acid elongation"/>
    <property type="evidence" value="ECO:0007669"/>
    <property type="project" value="TreeGrafter"/>
</dbReference>
<dbReference type="Proteomes" id="UP000450917">
    <property type="component" value="Unassembled WGS sequence"/>
</dbReference>
<evidence type="ECO:0000313" key="3">
    <source>
        <dbReference type="EMBL" id="MUG72380.1"/>
    </source>
</evidence>
<comment type="similarity">
    <text evidence="1">Belongs to the short-chain dehydrogenases/reductases (SDR) family.</text>
</comment>
<dbReference type="PRINTS" id="PR00080">
    <property type="entry name" value="SDRFAMILY"/>
</dbReference>
<dbReference type="SUPFAM" id="SSF51735">
    <property type="entry name" value="NAD(P)-binding Rossmann-fold domains"/>
    <property type="match status" value="1"/>
</dbReference>
<keyword evidence="4" id="KW-1185">Reference proteome</keyword>